<dbReference type="GO" id="GO:0016491">
    <property type="term" value="F:oxidoreductase activity"/>
    <property type="evidence" value="ECO:0007669"/>
    <property type="project" value="UniProtKB-KW"/>
</dbReference>
<dbReference type="SUPFAM" id="SSF51905">
    <property type="entry name" value="FAD/NAD(P)-binding domain"/>
    <property type="match status" value="1"/>
</dbReference>
<dbReference type="PANTHER" id="PTHR42949">
    <property type="entry name" value="ANAEROBIC GLYCEROL-3-PHOSPHATE DEHYDROGENASE SUBUNIT B"/>
    <property type="match status" value="1"/>
</dbReference>
<accession>A0A7C3RPS2</accession>
<dbReference type="PANTHER" id="PTHR42949:SF3">
    <property type="entry name" value="ANAEROBIC GLYCEROL-3-PHOSPHATE DEHYDROGENASE SUBUNIT B"/>
    <property type="match status" value="1"/>
</dbReference>
<name>A0A7C3RPS2_DICTH</name>
<dbReference type="InterPro" id="IPR051691">
    <property type="entry name" value="Metab_Enz_Cyan_OpOx_G3PDH"/>
</dbReference>
<gene>
    <name evidence="3" type="ORF">ENW00_00140</name>
</gene>
<reference evidence="3" key="1">
    <citation type="journal article" date="2020" name="mSystems">
        <title>Genome- and Community-Level Interaction Insights into Carbon Utilization and Element Cycling Functions of Hydrothermarchaeota in Hydrothermal Sediment.</title>
        <authorList>
            <person name="Zhou Z."/>
            <person name="Liu Y."/>
            <person name="Xu W."/>
            <person name="Pan J."/>
            <person name="Luo Z.H."/>
            <person name="Li M."/>
        </authorList>
    </citation>
    <scope>NUCLEOTIDE SEQUENCE [LARGE SCALE GENOMIC DNA]</scope>
    <source>
        <strain evidence="3">SpSt-81</strain>
    </source>
</reference>
<sequence>MQKEVDIAIIGGGPAGLSASISSAERGKSILILERNEELGGVLNQCIHPGFGLIYFKEELTGPEYAYRFIKEIKKYPNIEVWLETMVVDITEEKKITAINRDGIWEIKTKAIIFSTGCRERTRGNLQIPGARPAGIYTAGTAQRLVNIEGYLPGEKILILGSGDIGLIMARRLKWEGAEVIGVVEKLPYPGGLTRNLVQCLEDYNIPLYLKHTVVEILGKDRVEGVYIAPVDDNGNPIIEDKKFIECDTLLLSAGLIPENDLLENINIPLDPRTQGPYVDQYLSTLKEGIFSCGNSLLVNDLVDYVTLQGILAGKSAAKYINNETNIEKRVHIEIDGNLRLVAPQYLSFPILEDITFYFRVKEPQKSAILTLKDKDKRIKEWRFPVVKPAEMIVIKVKPEFLRDIESPKFYMEG</sequence>
<proteinExistence type="predicted"/>
<protein>
    <submittedName>
        <fullName evidence="3">FAD-dependent oxidoreductase</fullName>
    </submittedName>
</protein>
<dbReference type="EMBL" id="DTIN01000004">
    <property type="protein sequence ID" value="HFX12562.1"/>
    <property type="molecule type" value="Genomic_DNA"/>
</dbReference>
<evidence type="ECO:0000256" key="1">
    <source>
        <dbReference type="ARBA" id="ARBA00023002"/>
    </source>
</evidence>
<comment type="caution">
    <text evidence="3">The sequence shown here is derived from an EMBL/GenBank/DDBJ whole genome shotgun (WGS) entry which is preliminary data.</text>
</comment>
<dbReference type="AlphaFoldDB" id="A0A7C3RPS2"/>
<feature type="domain" description="FAD/NAD(P)-binding" evidence="2">
    <location>
        <begin position="6"/>
        <end position="295"/>
    </location>
</feature>
<dbReference type="Pfam" id="PF07992">
    <property type="entry name" value="Pyr_redox_2"/>
    <property type="match status" value="1"/>
</dbReference>
<dbReference type="Gene3D" id="3.50.50.60">
    <property type="entry name" value="FAD/NAD(P)-binding domain"/>
    <property type="match status" value="2"/>
</dbReference>
<dbReference type="InterPro" id="IPR023753">
    <property type="entry name" value="FAD/NAD-binding_dom"/>
</dbReference>
<dbReference type="PRINTS" id="PR00368">
    <property type="entry name" value="FADPNR"/>
</dbReference>
<evidence type="ECO:0000313" key="3">
    <source>
        <dbReference type="EMBL" id="HFX12562.1"/>
    </source>
</evidence>
<evidence type="ECO:0000259" key="2">
    <source>
        <dbReference type="Pfam" id="PF07992"/>
    </source>
</evidence>
<keyword evidence="1" id="KW-0560">Oxidoreductase</keyword>
<organism evidence="3">
    <name type="scientific">Dictyoglomus thermophilum</name>
    <dbReference type="NCBI Taxonomy" id="14"/>
    <lineage>
        <taxon>Bacteria</taxon>
        <taxon>Pseudomonadati</taxon>
        <taxon>Dictyoglomota</taxon>
        <taxon>Dictyoglomia</taxon>
        <taxon>Dictyoglomales</taxon>
        <taxon>Dictyoglomaceae</taxon>
        <taxon>Dictyoglomus</taxon>
    </lineage>
</organism>
<dbReference type="InterPro" id="IPR036188">
    <property type="entry name" value="FAD/NAD-bd_sf"/>
</dbReference>
<dbReference type="PRINTS" id="PR00411">
    <property type="entry name" value="PNDRDTASEI"/>
</dbReference>